<organism evidence="2 3">
    <name type="scientific">Hohenbuehelia grisea</name>
    <dbReference type="NCBI Taxonomy" id="104357"/>
    <lineage>
        <taxon>Eukaryota</taxon>
        <taxon>Fungi</taxon>
        <taxon>Dikarya</taxon>
        <taxon>Basidiomycota</taxon>
        <taxon>Agaricomycotina</taxon>
        <taxon>Agaricomycetes</taxon>
        <taxon>Agaricomycetidae</taxon>
        <taxon>Agaricales</taxon>
        <taxon>Pleurotineae</taxon>
        <taxon>Pleurotaceae</taxon>
        <taxon>Hohenbuehelia</taxon>
    </lineage>
</organism>
<feature type="transmembrane region" description="Helical" evidence="1">
    <location>
        <begin position="115"/>
        <end position="134"/>
    </location>
</feature>
<reference evidence="3" key="1">
    <citation type="submission" date="2024-06" db="EMBL/GenBank/DDBJ databases">
        <title>Multi-omics analyses provide insights into the biosynthesis of the anticancer antibiotic pleurotin in Hohenbuehelia grisea.</title>
        <authorList>
            <person name="Weaver J.A."/>
            <person name="Alberti F."/>
        </authorList>
    </citation>
    <scope>NUCLEOTIDE SEQUENCE [LARGE SCALE GENOMIC DNA]</scope>
    <source>
        <strain evidence="3">T-177</strain>
    </source>
</reference>
<protein>
    <submittedName>
        <fullName evidence="2">Uncharacterized protein</fullName>
    </submittedName>
</protein>
<keyword evidence="1" id="KW-0812">Transmembrane</keyword>
<evidence type="ECO:0000313" key="2">
    <source>
        <dbReference type="EMBL" id="KAL0951136.1"/>
    </source>
</evidence>
<feature type="transmembrane region" description="Helical" evidence="1">
    <location>
        <begin position="12"/>
        <end position="31"/>
    </location>
</feature>
<keyword evidence="1" id="KW-1133">Transmembrane helix</keyword>
<name>A0ABR3J662_9AGAR</name>
<evidence type="ECO:0000313" key="3">
    <source>
        <dbReference type="Proteomes" id="UP001556367"/>
    </source>
</evidence>
<proteinExistence type="predicted"/>
<feature type="transmembrane region" description="Helical" evidence="1">
    <location>
        <begin position="155"/>
        <end position="173"/>
    </location>
</feature>
<evidence type="ECO:0000256" key="1">
    <source>
        <dbReference type="SAM" id="Phobius"/>
    </source>
</evidence>
<comment type="caution">
    <text evidence="2">The sequence shown here is derived from an EMBL/GenBank/DDBJ whole genome shotgun (WGS) entry which is preliminary data.</text>
</comment>
<gene>
    <name evidence="2" type="ORF">HGRIS_007872</name>
</gene>
<feature type="transmembrane region" description="Helical" evidence="1">
    <location>
        <begin position="216"/>
        <end position="240"/>
    </location>
</feature>
<dbReference type="EMBL" id="JASNQZ010000011">
    <property type="protein sequence ID" value="KAL0951136.1"/>
    <property type="molecule type" value="Genomic_DNA"/>
</dbReference>
<keyword evidence="3" id="KW-1185">Reference proteome</keyword>
<keyword evidence="1" id="KW-0472">Membrane</keyword>
<dbReference type="Proteomes" id="UP001556367">
    <property type="component" value="Unassembled WGS sequence"/>
</dbReference>
<sequence length="252" mass="26932">MIAGLSKAITLYLAPLLLLTSVILSLFAYLAPTLLLHDRVALLTVTPSRYLISIDQSPVDGPSIFLGALGSCARTNNAGTVFCTAPTVSPKFDLSALPSDAPSLLLSAPTATTPVFIAIALACTTFFFIAFTLTSFRHKMGKFGNALDKPMLHRVTAWIGFFGFFIGACLMVLELNMSLTQNLGFTAFLILRMWFGKAVDDFNTSIISRAPQAPALIASTGNGFIMVYVAYAFHAVPLIVSLAKLNVSPASK</sequence>
<accession>A0ABR3J662</accession>